<evidence type="ECO:0000313" key="2">
    <source>
        <dbReference type="EMBL" id="HDD52748.1"/>
    </source>
</evidence>
<organism evidence="2">
    <name type="scientific">Thermosulfidibacter takaii</name>
    <dbReference type="NCBI Taxonomy" id="412593"/>
    <lineage>
        <taxon>Bacteria</taxon>
        <taxon>Pseudomonadati</taxon>
        <taxon>Thermosulfidibacterota</taxon>
        <taxon>Thermosulfidibacteria</taxon>
        <taxon>Thermosulfidibacterales</taxon>
        <taxon>Thermosulfidibacteraceae</taxon>
    </lineage>
</organism>
<dbReference type="Pfam" id="PF01493">
    <property type="entry name" value="GXGXG"/>
    <property type="match status" value="1"/>
</dbReference>
<dbReference type="InterPro" id="IPR036485">
    <property type="entry name" value="Glu_synth_asu_C_sf"/>
</dbReference>
<reference evidence="2" key="1">
    <citation type="journal article" date="2020" name="mSystems">
        <title>Genome- and Community-Level Interaction Insights into Carbon Utilization and Element Cycling Functions of Hydrothermarchaeota in Hydrothermal Sediment.</title>
        <authorList>
            <person name="Zhou Z."/>
            <person name="Liu Y."/>
            <person name="Xu W."/>
            <person name="Pan J."/>
            <person name="Luo Z.H."/>
            <person name="Li M."/>
        </authorList>
    </citation>
    <scope>NUCLEOTIDE SEQUENCE [LARGE SCALE GENOMIC DNA]</scope>
    <source>
        <strain evidence="2">HyVt-115</strain>
    </source>
</reference>
<feature type="domain" description="Glutamate synthase alpha subunit C-terminal" evidence="1">
    <location>
        <begin position="29"/>
        <end position="184"/>
    </location>
</feature>
<name>A0A7C0U5P8_9BACT</name>
<dbReference type="InterPro" id="IPR035710">
    <property type="entry name" value="Archaeal_gltB"/>
</dbReference>
<protein>
    <recommendedName>
        <fullName evidence="1">Glutamate synthase alpha subunit C-terminal domain-containing protein</fullName>
    </recommendedName>
</protein>
<dbReference type="CDD" id="cd00981">
    <property type="entry name" value="arch_gltB"/>
    <property type="match status" value="1"/>
</dbReference>
<dbReference type="InterPro" id="IPR002489">
    <property type="entry name" value="Glu_synth_asu_C"/>
</dbReference>
<dbReference type="Gene3D" id="2.160.20.60">
    <property type="entry name" value="Glutamate synthase, alpha subunit, C-terminal domain"/>
    <property type="match status" value="1"/>
</dbReference>
<sequence length="247" mass="27221">MIIDAEGMYYKELNQIIRDKVKEGVTYFLLLNVNGQRYIGAGLTEEVSIEVFGVAGQDLGIFMKGPTIVVHSNAQDCVGNTMEGKKIVVHGMAGDVCGYGMRGGKLHILGDVGYRVGIHMKTYKDMVPVIIVGGKAGDFFGEYMAGGILILLNLWDDDSRPMVGDYLATGMHGGAIYIRGEVDPYLMGKEVGQVEVTEKDRALLENLLEDYCKDFSKYGLDPQEILNHTFVKLIPVSSRPYGKVYAY</sequence>
<dbReference type="PANTHER" id="PTHR39673:SF5">
    <property type="entry name" value="TUNGSTEN-CONTAINING FORMYLMETHANOFURAN DEHYDROGENASE 2 SUBUNIT C"/>
    <property type="match status" value="1"/>
</dbReference>
<dbReference type="InterPro" id="IPR012061">
    <property type="entry name" value="Glu_synth_lsu_3"/>
</dbReference>
<dbReference type="EMBL" id="DQWS01000060">
    <property type="protein sequence ID" value="HDD52748.1"/>
    <property type="molecule type" value="Genomic_DNA"/>
</dbReference>
<dbReference type="SUPFAM" id="SSF69336">
    <property type="entry name" value="Alpha subunit of glutamate synthase, C-terminal domain"/>
    <property type="match status" value="1"/>
</dbReference>
<accession>A0A7C0U5P8</accession>
<dbReference type="GO" id="GO:0016491">
    <property type="term" value="F:oxidoreductase activity"/>
    <property type="evidence" value="ECO:0007669"/>
    <property type="project" value="InterPro"/>
</dbReference>
<dbReference type="Proteomes" id="UP000885690">
    <property type="component" value="Unassembled WGS sequence"/>
</dbReference>
<dbReference type="AlphaFoldDB" id="A0A7C0U5P8"/>
<dbReference type="PIRSF" id="PIRSF006519">
    <property type="entry name" value="GOGAT_dom3"/>
    <property type="match status" value="1"/>
</dbReference>
<proteinExistence type="predicted"/>
<comment type="caution">
    <text evidence="2">The sequence shown here is derived from an EMBL/GenBank/DDBJ whole genome shotgun (WGS) entry which is preliminary data.</text>
</comment>
<evidence type="ECO:0000259" key="1">
    <source>
        <dbReference type="Pfam" id="PF01493"/>
    </source>
</evidence>
<dbReference type="PANTHER" id="PTHR39673">
    <property type="entry name" value="TUNGSTEN FORMYLMETHANOFURAN DEHYDROGENASE, SUBUNIT C (FWDC)"/>
    <property type="match status" value="1"/>
</dbReference>
<gene>
    <name evidence="2" type="ORF">ENF32_01600</name>
</gene>